<feature type="transmembrane region" description="Helical" evidence="6">
    <location>
        <begin position="59"/>
        <end position="77"/>
    </location>
</feature>
<dbReference type="SUPFAM" id="SSF103473">
    <property type="entry name" value="MFS general substrate transporter"/>
    <property type="match status" value="1"/>
</dbReference>
<dbReference type="PANTHER" id="PTHR42718">
    <property type="entry name" value="MAJOR FACILITATOR SUPERFAMILY MULTIDRUG TRANSPORTER MFSC"/>
    <property type="match status" value="1"/>
</dbReference>
<keyword evidence="5 6" id="KW-0472">Membrane</keyword>
<feature type="transmembrane region" description="Helical" evidence="6">
    <location>
        <begin position="114"/>
        <end position="134"/>
    </location>
</feature>
<feature type="transmembrane region" description="Helical" evidence="6">
    <location>
        <begin position="278"/>
        <end position="303"/>
    </location>
</feature>
<dbReference type="InterPro" id="IPR036259">
    <property type="entry name" value="MFS_trans_sf"/>
</dbReference>
<comment type="caution">
    <text evidence="8">The sequence shown here is derived from an EMBL/GenBank/DDBJ whole genome shotgun (WGS) entry which is preliminary data.</text>
</comment>
<dbReference type="Proteomes" id="UP000608071">
    <property type="component" value="Unassembled WGS sequence"/>
</dbReference>
<evidence type="ECO:0000313" key="8">
    <source>
        <dbReference type="EMBL" id="MBD7968560.1"/>
    </source>
</evidence>
<reference evidence="8 9" key="1">
    <citation type="submission" date="2020-08" db="EMBL/GenBank/DDBJ databases">
        <title>A Genomic Blueprint of the Chicken Gut Microbiome.</title>
        <authorList>
            <person name="Gilroy R."/>
            <person name="Ravi A."/>
            <person name="Getino M."/>
            <person name="Pursley I."/>
            <person name="Horton D.L."/>
            <person name="Alikhan N.-F."/>
            <person name="Baker D."/>
            <person name="Gharbi K."/>
            <person name="Hall N."/>
            <person name="Watson M."/>
            <person name="Adriaenssens E.M."/>
            <person name="Foster-Nyarko E."/>
            <person name="Jarju S."/>
            <person name="Secka A."/>
            <person name="Antonio M."/>
            <person name="Oren A."/>
            <person name="Chaudhuri R."/>
            <person name="La Ragione R.M."/>
            <person name="Hildebrand F."/>
            <person name="Pallen M.J."/>
        </authorList>
    </citation>
    <scope>NUCLEOTIDE SEQUENCE [LARGE SCALE GENOMIC DNA]</scope>
    <source>
        <strain evidence="8 9">Sa2BVA9</strain>
    </source>
</reference>
<dbReference type="Gene3D" id="1.20.1250.20">
    <property type="entry name" value="MFS general substrate transporter like domains"/>
    <property type="match status" value="1"/>
</dbReference>
<feature type="transmembrane region" description="Helical" evidence="6">
    <location>
        <begin position="146"/>
        <end position="171"/>
    </location>
</feature>
<feature type="transmembrane region" description="Helical" evidence="6">
    <location>
        <begin position="89"/>
        <end position="108"/>
    </location>
</feature>
<feature type="transmembrane region" description="Helical" evidence="6">
    <location>
        <begin position="315"/>
        <end position="336"/>
    </location>
</feature>
<dbReference type="PROSITE" id="PS50850">
    <property type="entry name" value="MFS"/>
    <property type="match status" value="1"/>
</dbReference>
<proteinExistence type="predicted"/>
<keyword evidence="3 6" id="KW-0812">Transmembrane</keyword>
<sequence>MSQTNNPVMTNPKKLSIPKYIIMSILTIFSIGPQYFLNLSYTVGQSVIQNGLHLSAQEMLIPSSLSSLAFALGLPLGRVFSKKFGLRNFYLSLVFVFLCGTIIDAFSYNLSTLIIGRMIQGLSAGMLFLTILSAKFLSFPNHLRQFFLFSVVVGLFGASAIGAIFGTISLSTDAWRWLYIINIFCSLLCLCVGFVTLPKQKVEQKEKTVINKNGLFLLGLLTAAFAFPILNLQEKGFDSVYVWPFLVIAIILMALLFKNDSRNEFPIVPIRALAQPKAVFGTMMAAAGHISLIVIFVGVNGYMRTIKNVSFIDFTYFYCCFFIGIVISAILCALFFDRWGAGILGIVGSMLTVIVSIKWSSIQPEASLIGLNLQMACLGFGLSMTFISGAIGTLFAGNAHQASSRSASLHTIRNYVGAVFAPFLGWFLYRVNANQYEKQIGLLNQIDAAADINAKKAAILSAYHGLFTILLILGIIMLIASIGKMATGKGHALVKKEKTTV</sequence>
<feature type="transmembrane region" description="Helical" evidence="6">
    <location>
        <begin position="373"/>
        <end position="399"/>
    </location>
</feature>
<keyword evidence="4 6" id="KW-1133">Transmembrane helix</keyword>
<gene>
    <name evidence="8" type="ORF">H9647_10820</name>
</gene>
<feature type="transmembrane region" description="Helical" evidence="6">
    <location>
        <begin position="177"/>
        <end position="197"/>
    </location>
</feature>
<feature type="transmembrane region" description="Helical" evidence="6">
    <location>
        <begin position="462"/>
        <end position="482"/>
    </location>
</feature>
<feature type="transmembrane region" description="Helical" evidence="6">
    <location>
        <begin position="209"/>
        <end position="229"/>
    </location>
</feature>
<feature type="domain" description="Major facilitator superfamily (MFS) profile" evidence="7">
    <location>
        <begin position="20"/>
        <end position="489"/>
    </location>
</feature>
<evidence type="ECO:0000313" key="9">
    <source>
        <dbReference type="Proteomes" id="UP000608071"/>
    </source>
</evidence>
<feature type="transmembrane region" description="Helical" evidence="6">
    <location>
        <begin position="343"/>
        <end position="361"/>
    </location>
</feature>
<name>A0ABR8SYJ2_9BACL</name>
<organism evidence="8 9">
    <name type="scientific">Paenibacillus gallinarum</name>
    <dbReference type="NCBI Taxonomy" id="2762232"/>
    <lineage>
        <taxon>Bacteria</taxon>
        <taxon>Bacillati</taxon>
        <taxon>Bacillota</taxon>
        <taxon>Bacilli</taxon>
        <taxon>Bacillales</taxon>
        <taxon>Paenibacillaceae</taxon>
        <taxon>Paenibacillus</taxon>
    </lineage>
</organism>
<comment type="subcellular location">
    <subcellularLocation>
        <location evidence="1">Cell membrane</location>
        <topology evidence="1">Multi-pass membrane protein</topology>
    </subcellularLocation>
</comment>
<dbReference type="EMBL" id="JACSQL010000003">
    <property type="protein sequence ID" value="MBD7968560.1"/>
    <property type="molecule type" value="Genomic_DNA"/>
</dbReference>
<evidence type="ECO:0000256" key="3">
    <source>
        <dbReference type="ARBA" id="ARBA00022692"/>
    </source>
</evidence>
<protein>
    <submittedName>
        <fullName evidence="8">MFS transporter</fullName>
    </submittedName>
</protein>
<feature type="transmembrane region" description="Helical" evidence="6">
    <location>
        <begin position="20"/>
        <end position="39"/>
    </location>
</feature>
<evidence type="ECO:0000256" key="4">
    <source>
        <dbReference type="ARBA" id="ARBA00022989"/>
    </source>
</evidence>
<dbReference type="PANTHER" id="PTHR42718:SF9">
    <property type="entry name" value="MAJOR FACILITATOR SUPERFAMILY MULTIDRUG TRANSPORTER MFSC"/>
    <property type="match status" value="1"/>
</dbReference>
<keyword evidence="2" id="KW-0813">Transport</keyword>
<dbReference type="InterPro" id="IPR020846">
    <property type="entry name" value="MFS_dom"/>
</dbReference>
<feature type="transmembrane region" description="Helical" evidence="6">
    <location>
        <begin position="411"/>
        <end position="429"/>
    </location>
</feature>
<evidence type="ECO:0000256" key="5">
    <source>
        <dbReference type="ARBA" id="ARBA00023136"/>
    </source>
</evidence>
<keyword evidence="9" id="KW-1185">Reference proteome</keyword>
<dbReference type="InterPro" id="IPR011701">
    <property type="entry name" value="MFS"/>
</dbReference>
<dbReference type="Pfam" id="PF07690">
    <property type="entry name" value="MFS_1"/>
    <property type="match status" value="1"/>
</dbReference>
<evidence type="ECO:0000259" key="7">
    <source>
        <dbReference type="PROSITE" id="PS50850"/>
    </source>
</evidence>
<feature type="transmembrane region" description="Helical" evidence="6">
    <location>
        <begin position="241"/>
        <end position="257"/>
    </location>
</feature>
<accession>A0ABR8SYJ2</accession>
<evidence type="ECO:0000256" key="6">
    <source>
        <dbReference type="SAM" id="Phobius"/>
    </source>
</evidence>
<dbReference type="RefSeq" id="WP_191799782.1">
    <property type="nucleotide sequence ID" value="NZ_JACSQL010000003.1"/>
</dbReference>
<evidence type="ECO:0000256" key="2">
    <source>
        <dbReference type="ARBA" id="ARBA00022448"/>
    </source>
</evidence>
<evidence type="ECO:0000256" key="1">
    <source>
        <dbReference type="ARBA" id="ARBA00004651"/>
    </source>
</evidence>